<feature type="signal peptide" evidence="1">
    <location>
        <begin position="1"/>
        <end position="18"/>
    </location>
</feature>
<dbReference type="VEuPathDB" id="FungiDB:JI435_141350"/>
<evidence type="ECO:0000313" key="2">
    <source>
        <dbReference type="EMBL" id="QRD03099.1"/>
    </source>
</evidence>
<evidence type="ECO:0000256" key="1">
    <source>
        <dbReference type="SAM" id="SignalP"/>
    </source>
</evidence>
<gene>
    <name evidence="2" type="ORF">JI435_141350</name>
</gene>
<dbReference type="KEGG" id="pno:SNOG_14135"/>
<name>A0A7U2FF45_PHANO</name>
<dbReference type="RefSeq" id="XP_001804332.1">
    <property type="nucleotide sequence ID" value="XM_001804280.1"/>
</dbReference>
<keyword evidence="1" id="KW-0732">Signal</keyword>
<protein>
    <recommendedName>
        <fullName evidence="4">Killer toxin Kp4 domain-containing protein</fullName>
    </recommendedName>
</protein>
<dbReference type="AlphaFoldDB" id="A0A7U2FF45"/>
<evidence type="ECO:0008006" key="4">
    <source>
        <dbReference type="Google" id="ProtNLM"/>
    </source>
</evidence>
<evidence type="ECO:0000313" key="3">
    <source>
        <dbReference type="Proteomes" id="UP000663193"/>
    </source>
</evidence>
<dbReference type="EMBL" id="CP069036">
    <property type="protein sequence ID" value="QRD03099.1"/>
    <property type="molecule type" value="Genomic_DNA"/>
</dbReference>
<accession>A0A7U2FF45</accession>
<dbReference type="Proteomes" id="UP000663193">
    <property type="component" value="Chromosome 14"/>
</dbReference>
<reference evidence="3" key="1">
    <citation type="journal article" date="2021" name="BMC Genomics">
        <title>Chromosome-level genome assembly and manually-curated proteome of model necrotroph Parastagonospora nodorum Sn15 reveals a genome-wide trove of candidate effector homologs, and redundancy of virulence-related functions within an accessory chromosome.</title>
        <authorList>
            <person name="Bertazzoni S."/>
            <person name="Jones D.A.B."/>
            <person name="Phan H.T."/>
            <person name="Tan K.-C."/>
            <person name="Hane J.K."/>
        </authorList>
    </citation>
    <scope>NUCLEOTIDE SEQUENCE [LARGE SCALE GENOMIC DNA]</scope>
    <source>
        <strain evidence="3">SN15 / ATCC MYA-4574 / FGSC 10173)</strain>
    </source>
</reference>
<keyword evidence="3" id="KW-1185">Reference proteome</keyword>
<sequence>MAGVEALLLLAVILQVGASPITISPVRGAVLCNQSGRLWCSGGSTRLRRGIAASSRLMLGRAGPAGALTEVARVMAHGRETEKSQIPAARLVDAKCRVDWRTLTALGNGVLRGCGEEGERPRDAGALRCCERDDSRGTTALQAASAGLPR</sequence>
<organism evidence="2 3">
    <name type="scientific">Phaeosphaeria nodorum (strain SN15 / ATCC MYA-4574 / FGSC 10173)</name>
    <name type="common">Glume blotch fungus</name>
    <name type="synonym">Parastagonospora nodorum</name>
    <dbReference type="NCBI Taxonomy" id="321614"/>
    <lineage>
        <taxon>Eukaryota</taxon>
        <taxon>Fungi</taxon>
        <taxon>Dikarya</taxon>
        <taxon>Ascomycota</taxon>
        <taxon>Pezizomycotina</taxon>
        <taxon>Dothideomycetes</taxon>
        <taxon>Pleosporomycetidae</taxon>
        <taxon>Pleosporales</taxon>
        <taxon>Pleosporineae</taxon>
        <taxon>Phaeosphaeriaceae</taxon>
        <taxon>Parastagonospora</taxon>
    </lineage>
</organism>
<feature type="chain" id="PRO_5034219442" description="Killer toxin Kp4 domain-containing protein" evidence="1">
    <location>
        <begin position="19"/>
        <end position="150"/>
    </location>
</feature>
<proteinExistence type="predicted"/>